<feature type="region of interest" description="Disordered" evidence="1">
    <location>
        <begin position="1"/>
        <end position="86"/>
    </location>
</feature>
<proteinExistence type="predicted"/>
<dbReference type="RefSeq" id="WP_378800206.1">
    <property type="nucleotide sequence ID" value="NZ_JBHUER010000010.1"/>
</dbReference>
<gene>
    <name evidence="2" type="ORF">ACFSCV_14075</name>
</gene>
<evidence type="ECO:0000313" key="2">
    <source>
        <dbReference type="EMBL" id="MFD1704128.1"/>
    </source>
</evidence>
<sequence>MAGSPTPEKDRSAATGASEADAVRPVKFERRPDAGPGKGDAPDGPPDAAETAGVKRRAGDARKTPKSAPGAIDPEKLDSESDDAAG</sequence>
<reference evidence="3" key="1">
    <citation type="journal article" date="2019" name="Int. J. Syst. Evol. Microbiol.">
        <title>The Global Catalogue of Microorganisms (GCM) 10K type strain sequencing project: providing services to taxonomists for standard genome sequencing and annotation.</title>
        <authorList>
            <consortium name="The Broad Institute Genomics Platform"/>
            <consortium name="The Broad Institute Genome Sequencing Center for Infectious Disease"/>
            <person name="Wu L."/>
            <person name="Ma J."/>
        </authorList>
    </citation>
    <scope>NUCLEOTIDE SEQUENCE [LARGE SCALE GENOMIC DNA]</scope>
    <source>
        <strain evidence="3">KCTC 23707</strain>
    </source>
</reference>
<organism evidence="2 3">
    <name type="scientific">Methylopila henanensis</name>
    <dbReference type="NCBI Taxonomy" id="873516"/>
    <lineage>
        <taxon>Bacteria</taxon>
        <taxon>Pseudomonadati</taxon>
        <taxon>Pseudomonadota</taxon>
        <taxon>Alphaproteobacteria</taxon>
        <taxon>Hyphomicrobiales</taxon>
        <taxon>Methylopilaceae</taxon>
        <taxon>Methylopila</taxon>
    </lineage>
</organism>
<evidence type="ECO:0000313" key="3">
    <source>
        <dbReference type="Proteomes" id="UP001597308"/>
    </source>
</evidence>
<name>A0ABW4KC60_9HYPH</name>
<dbReference type="Proteomes" id="UP001597308">
    <property type="component" value="Unassembled WGS sequence"/>
</dbReference>
<keyword evidence="3" id="KW-1185">Reference proteome</keyword>
<feature type="compositionally biased region" description="Basic and acidic residues" evidence="1">
    <location>
        <begin position="21"/>
        <end position="33"/>
    </location>
</feature>
<comment type="caution">
    <text evidence="2">The sequence shown here is derived from an EMBL/GenBank/DDBJ whole genome shotgun (WGS) entry which is preliminary data.</text>
</comment>
<accession>A0ABW4KC60</accession>
<protein>
    <submittedName>
        <fullName evidence="2">Uncharacterized protein</fullName>
    </submittedName>
</protein>
<dbReference type="EMBL" id="JBHUER010000010">
    <property type="protein sequence ID" value="MFD1704128.1"/>
    <property type="molecule type" value="Genomic_DNA"/>
</dbReference>
<evidence type="ECO:0000256" key="1">
    <source>
        <dbReference type="SAM" id="MobiDB-lite"/>
    </source>
</evidence>